<organism evidence="2 3">
    <name type="scientific">Methylocystis bryophila</name>
    <dbReference type="NCBI Taxonomy" id="655015"/>
    <lineage>
        <taxon>Bacteria</taxon>
        <taxon>Pseudomonadati</taxon>
        <taxon>Pseudomonadota</taxon>
        <taxon>Alphaproteobacteria</taxon>
        <taxon>Hyphomicrobiales</taxon>
        <taxon>Methylocystaceae</taxon>
        <taxon>Methylocystis</taxon>
    </lineage>
</organism>
<evidence type="ECO:0000256" key="1">
    <source>
        <dbReference type="SAM" id="Phobius"/>
    </source>
</evidence>
<protein>
    <submittedName>
        <fullName evidence="2">Uncharacterized protein</fullName>
    </submittedName>
</protein>
<evidence type="ECO:0000313" key="3">
    <source>
        <dbReference type="Proteomes" id="UP000193978"/>
    </source>
</evidence>
<feature type="transmembrane region" description="Helical" evidence="1">
    <location>
        <begin position="45"/>
        <end position="67"/>
    </location>
</feature>
<keyword evidence="3" id="KW-1185">Reference proteome</keyword>
<accession>A0A1W6MTM6</accession>
<reference evidence="2 3" key="1">
    <citation type="submission" date="2017-02" db="EMBL/GenBank/DDBJ databases">
        <authorList>
            <person name="Peterson S.W."/>
        </authorList>
    </citation>
    <scope>NUCLEOTIDE SEQUENCE [LARGE SCALE GENOMIC DNA]</scope>
    <source>
        <strain evidence="2 3">S285</strain>
    </source>
</reference>
<feature type="transmembrane region" description="Helical" evidence="1">
    <location>
        <begin position="73"/>
        <end position="93"/>
    </location>
</feature>
<keyword evidence="1" id="KW-1133">Transmembrane helix</keyword>
<dbReference type="Proteomes" id="UP000193978">
    <property type="component" value="Chromosome"/>
</dbReference>
<sequence>MARLPLEGNRSSDKIALNQRLATMRHPGFRARIEQVKRARSGLKLLLLGGVAAVAGFSLSGMVTVPVRSNPAAWAYQWAVVLVLIGLAVWVAAKIIGYPPSSD</sequence>
<dbReference type="KEGG" id="mbry:B1812_07600"/>
<gene>
    <name evidence="2" type="ORF">B1812_07600</name>
</gene>
<keyword evidence="1" id="KW-0812">Transmembrane</keyword>
<evidence type="ECO:0000313" key="2">
    <source>
        <dbReference type="EMBL" id="ARN80961.1"/>
    </source>
</evidence>
<proteinExistence type="predicted"/>
<keyword evidence="1" id="KW-0472">Membrane</keyword>
<dbReference type="EMBL" id="CP019948">
    <property type="protein sequence ID" value="ARN80961.1"/>
    <property type="molecule type" value="Genomic_DNA"/>
</dbReference>
<dbReference type="AlphaFoldDB" id="A0A1W6MTM6"/>
<name>A0A1W6MTM6_9HYPH</name>